<evidence type="ECO:0000256" key="4">
    <source>
        <dbReference type="ARBA" id="ARBA00048782"/>
    </source>
</evidence>
<feature type="active site" evidence="5">
    <location>
        <position position="56"/>
    </location>
</feature>
<comment type="catalytic activity">
    <reaction evidence="3 5">
        <text>L-methionyl-[protein] + [thioredoxin]-disulfide + H2O = L-methionyl-(S)-S-oxide-[protein] + [thioredoxin]-dithiol</text>
        <dbReference type="Rhea" id="RHEA:14217"/>
        <dbReference type="Rhea" id="RHEA-COMP:10698"/>
        <dbReference type="Rhea" id="RHEA-COMP:10700"/>
        <dbReference type="Rhea" id="RHEA-COMP:12313"/>
        <dbReference type="Rhea" id="RHEA-COMP:12315"/>
        <dbReference type="ChEBI" id="CHEBI:15377"/>
        <dbReference type="ChEBI" id="CHEBI:16044"/>
        <dbReference type="ChEBI" id="CHEBI:29950"/>
        <dbReference type="ChEBI" id="CHEBI:44120"/>
        <dbReference type="ChEBI" id="CHEBI:50058"/>
        <dbReference type="EC" id="1.8.4.11"/>
    </reaction>
</comment>
<dbReference type="Proteomes" id="UP000605992">
    <property type="component" value="Unassembled WGS sequence"/>
</dbReference>
<dbReference type="GO" id="GO:0034599">
    <property type="term" value="P:cellular response to oxidative stress"/>
    <property type="evidence" value="ECO:0007669"/>
    <property type="project" value="TreeGrafter"/>
</dbReference>
<dbReference type="RefSeq" id="WP_203943853.1">
    <property type="nucleotide sequence ID" value="NZ_BOOR01000010.1"/>
</dbReference>
<name>A0A8J3XXX8_9ACTN</name>
<comment type="function">
    <text evidence="5">Has an important function as a repair enzyme for proteins that have been inactivated by oxidation. Catalyzes the reversible oxidation-reduction of methionine sulfoxide in proteins to methionine.</text>
</comment>
<gene>
    <name evidence="7" type="primary">msrA_1</name>
    <name evidence="5" type="synonym">msrA</name>
    <name evidence="7" type="ORF">Pth03_19870</name>
</gene>
<dbReference type="FunFam" id="3.30.1060.10:FF:000001">
    <property type="entry name" value="Peptide methionine sulfoxide reductase MsrA"/>
    <property type="match status" value="1"/>
</dbReference>
<accession>A0A8J3XXX8</accession>
<evidence type="ECO:0000256" key="5">
    <source>
        <dbReference type="HAMAP-Rule" id="MF_01401"/>
    </source>
</evidence>
<dbReference type="GO" id="GO:0005737">
    <property type="term" value="C:cytoplasm"/>
    <property type="evidence" value="ECO:0007669"/>
    <property type="project" value="TreeGrafter"/>
</dbReference>
<sequence>MGWLFGRNKTSMVDPSEALPGRSETMPVAARHAVLDAPLAGPYPEGTEIAEFGLGCFWGAERKFWQTPGVYSTSVGYEGGYTTNPTYEEVCTGMTGHAEVVRVVFDPNEVSYEELLKVFWEAHDPTQGMRQGNDVGTQYRSAIYTRDAQQAKAAEASKEAYQDVLAKAGYGQITTEIAPAGEFYFAENYHQQYLFKVPDGYCGIGGTGVACPVGLTTGEA</sequence>
<comment type="similarity">
    <text evidence="1 5">Belongs to the MsrA Met sulfoxide reductase family.</text>
</comment>
<dbReference type="NCBIfam" id="TIGR00401">
    <property type="entry name" value="msrA"/>
    <property type="match status" value="1"/>
</dbReference>
<evidence type="ECO:0000256" key="3">
    <source>
        <dbReference type="ARBA" id="ARBA00047806"/>
    </source>
</evidence>
<dbReference type="EC" id="1.8.4.11" evidence="5"/>
<comment type="caution">
    <text evidence="7">The sequence shown here is derived from an EMBL/GenBank/DDBJ whole genome shotgun (WGS) entry which is preliminary data.</text>
</comment>
<reference evidence="7" key="1">
    <citation type="submission" date="2021-01" db="EMBL/GenBank/DDBJ databases">
        <title>Whole genome shotgun sequence of Planotetraspora thailandica NBRC 104271.</title>
        <authorList>
            <person name="Komaki H."/>
            <person name="Tamura T."/>
        </authorList>
    </citation>
    <scope>NUCLEOTIDE SEQUENCE</scope>
    <source>
        <strain evidence="7">NBRC 104271</strain>
    </source>
</reference>
<dbReference type="SUPFAM" id="SSF55068">
    <property type="entry name" value="Peptide methionine sulfoxide reductase"/>
    <property type="match status" value="1"/>
</dbReference>
<comment type="catalytic activity">
    <reaction evidence="4 5">
        <text>[thioredoxin]-disulfide + L-methionine + H2O = L-methionine (S)-S-oxide + [thioredoxin]-dithiol</text>
        <dbReference type="Rhea" id="RHEA:19993"/>
        <dbReference type="Rhea" id="RHEA-COMP:10698"/>
        <dbReference type="Rhea" id="RHEA-COMP:10700"/>
        <dbReference type="ChEBI" id="CHEBI:15377"/>
        <dbReference type="ChEBI" id="CHEBI:29950"/>
        <dbReference type="ChEBI" id="CHEBI:50058"/>
        <dbReference type="ChEBI" id="CHEBI:57844"/>
        <dbReference type="ChEBI" id="CHEBI:58772"/>
        <dbReference type="EC" id="1.8.4.11"/>
    </reaction>
</comment>
<dbReference type="Gene3D" id="3.30.1060.10">
    <property type="entry name" value="Peptide methionine sulphoxide reductase MsrA"/>
    <property type="match status" value="1"/>
</dbReference>
<dbReference type="Pfam" id="PF01625">
    <property type="entry name" value="PMSR"/>
    <property type="match status" value="1"/>
</dbReference>
<evidence type="ECO:0000256" key="2">
    <source>
        <dbReference type="ARBA" id="ARBA00023002"/>
    </source>
</evidence>
<dbReference type="InterPro" id="IPR050162">
    <property type="entry name" value="MsrA_MetSO_reductase"/>
</dbReference>
<dbReference type="InterPro" id="IPR002569">
    <property type="entry name" value="Met_Sox_Rdtase_MsrA_dom"/>
</dbReference>
<proteinExistence type="inferred from homology"/>
<dbReference type="PANTHER" id="PTHR42799:SF2">
    <property type="entry name" value="MITOCHONDRIAL PEPTIDE METHIONINE SULFOXIDE REDUCTASE"/>
    <property type="match status" value="1"/>
</dbReference>
<dbReference type="EMBL" id="BOOR01000010">
    <property type="protein sequence ID" value="GII53598.1"/>
    <property type="molecule type" value="Genomic_DNA"/>
</dbReference>
<dbReference type="AlphaFoldDB" id="A0A8J3XXX8"/>
<evidence type="ECO:0000313" key="8">
    <source>
        <dbReference type="Proteomes" id="UP000605992"/>
    </source>
</evidence>
<dbReference type="InterPro" id="IPR036509">
    <property type="entry name" value="Met_Sox_Rdtase_MsrA_sf"/>
</dbReference>
<protein>
    <recommendedName>
        <fullName evidence="5">Peptide methionine sulfoxide reductase MsrA</fullName>
        <shortName evidence="5">Protein-methionine-S-oxide reductase</shortName>
        <ecNumber evidence="5">1.8.4.11</ecNumber>
    </recommendedName>
    <alternativeName>
        <fullName evidence="5">Peptide-methionine (S)-S-oxide reductase</fullName>
        <shortName evidence="5">Peptide Met(O) reductase</shortName>
    </alternativeName>
</protein>
<dbReference type="HAMAP" id="MF_01401">
    <property type="entry name" value="MsrA"/>
    <property type="match status" value="1"/>
</dbReference>
<evidence type="ECO:0000259" key="6">
    <source>
        <dbReference type="Pfam" id="PF01625"/>
    </source>
</evidence>
<evidence type="ECO:0000313" key="7">
    <source>
        <dbReference type="EMBL" id="GII53598.1"/>
    </source>
</evidence>
<feature type="domain" description="Peptide methionine sulphoxide reductase MsrA" evidence="6">
    <location>
        <begin position="51"/>
        <end position="202"/>
    </location>
</feature>
<evidence type="ECO:0000256" key="1">
    <source>
        <dbReference type="ARBA" id="ARBA00005591"/>
    </source>
</evidence>
<organism evidence="7 8">
    <name type="scientific">Planotetraspora thailandica</name>
    <dbReference type="NCBI Taxonomy" id="487172"/>
    <lineage>
        <taxon>Bacteria</taxon>
        <taxon>Bacillati</taxon>
        <taxon>Actinomycetota</taxon>
        <taxon>Actinomycetes</taxon>
        <taxon>Streptosporangiales</taxon>
        <taxon>Streptosporangiaceae</taxon>
        <taxon>Planotetraspora</taxon>
    </lineage>
</organism>
<dbReference type="GO" id="GO:0008113">
    <property type="term" value="F:peptide-methionine (S)-S-oxide reductase activity"/>
    <property type="evidence" value="ECO:0007669"/>
    <property type="project" value="UniProtKB-UniRule"/>
</dbReference>
<keyword evidence="2 5" id="KW-0560">Oxidoreductase</keyword>
<dbReference type="PANTHER" id="PTHR42799">
    <property type="entry name" value="MITOCHONDRIAL PEPTIDE METHIONINE SULFOXIDE REDUCTASE"/>
    <property type="match status" value="1"/>
</dbReference>
<keyword evidence="8" id="KW-1185">Reference proteome</keyword>